<feature type="domain" description="MDN2-binding protein C-terminal" evidence="2">
    <location>
        <begin position="665"/>
        <end position="770"/>
    </location>
</feature>
<dbReference type="GO" id="GO:0007089">
    <property type="term" value="P:traversing start control point of mitotic cell cycle"/>
    <property type="evidence" value="ECO:0007669"/>
    <property type="project" value="TreeGrafter"/>
</dbReference>
<dbReference type="InterPro" id="IPR029418">
    <property type="entry name" value="MTBP_C"/>
</dbReference>
<dbReference type="PANTHER" id="PTHR14382:SF1">
    <property type="entry name" value="MDM2-BINDING PROTEIN"/>
    <property type="match status" value="1"/>
</dbReference>
<feature type="region of interest" description="Disordered" evidence="1">
    <location>
        <begin position="619"/>
        <end position="645"/>
    </location>
</feature>
<organism evidence="3 4">
    <name type="scientific">Oopsacas minuta</name>
    <dbReference type="NCBI Taxonomy" id="111878"/>
    <lineage>
        <taxon>Eukaryota</taxon>
        <taxon>Metazoa</taxon>
        <taxon>Porifera</taxon>
        <taxon>Hexactinellida</taxon>
        <taxon>Hexasterophora</taxon>
        <taxon>Lyssacinosida</taxon>
        <taxon>Leucopsacidae</taxon>
        <taxon>Oopsacas</taxon>
    </lineage>
</organism>
<dbReference type="GO" id="GO:0000776">
    <property type="term" value="C:kinetochore"/>
    <property type="evidence" value="ECO:0007669"/>
    <property type="project" value="TreeGrafter"/>
</dbReference>
<dbReference type="PANTHER" id="PTHR14382">
    <property type="entry name" value="MDM2-BINDING PROTEIN"/>
    <property type="match status" value="1"/>
</dbReference>
<protein>
    <recommendedName>
        <fullName evidence="2">MDN2-binding protein C-terminal domain-containing protein</fullName>
    </recommendedName>
</protein>
<evidence type="ECO:0000256" key="1">
    <source>
        <dbReference type="SAM" id="MobiDB-lite"/>
    </source>
</evidence>
<keyword evidence="4" id="KW-1185">Reference proteome</keyword>
<evidence type="ECO:0000313" key="4">
    <source>
        <dbReference type="Proteomes" id="UP001165289"/>
    </source>
</evidence>
<feature type="compositionally biased region" description="Acidic residues" evidence="1">
    <location>
        <begin position="623"/>
        <end position="640"/>
    </location>
</feature>
<dbReference type="Proteomes" id="UP001165289">
    <property type="component" value="Unassembled WGS sequence"/>
</dbReference>
<comment type="caution">
    <text evidence="3">The sequence shown here is derived from an EMBL/GenBank/DDBJ whole genome shotgun (WGS) entry which is preliminary data.</text>
</comment>
<feature type="region of interest" description="Disordered" evidence="1">
    <location>
        <begin position="664"/>
        <end position="702"/>
    </location>
</feature>
<sequence length="776" mass="87178">MCENVVTRGFILLILGEAKSESEIEFFSKCLKVISDKLCKVISHTTQLYLSFVPQDISPYRQDDPIALVWELVSDADECCTHLCDKLQCTESKGEIVTSFSLTQLTSMLHGLLDQGIQELGNGVLLDLILVISSSGVSQLIEGEEALGLYGALKRVVWQNGHITAVHCVQIDRDLLISPAVTTSVVMLQDEKLDCIDENIYWQGVYLSEFDPFDNSGREKQIKHLCVSRQPESISEEKNSLLRKKKVSQKSKEASPFMILVLKEMIDGNFPFYLLQNKRLKLYSPDKEGQLALKDLRVRLSSVSGSREDGNEGVALLGLISCHLDKPLLTDTWYEYIIGKQSHWINSVKIEMLATPNYCLPPQHAGPGEALYVWQFKHNYTIPDSVLEDSIRLQGEEELPEVDSSPLPKELVIPELNGEQLLTVCSIWNKLLQLPTPTDPDNISEELNSKVDEILLDMPVPSRIRISLYTEDSHTQTDTVEDIEETLEHKSLCAVDKYSQLLNESMKCPMKRLGGLSPPPMTRSSCSKIDVDSLLKCFDSEGHVVEDLDEEPIPTELKTKLMKERLFNHISEGEELDQSCAQYSWNRYPVKNETQGLMSYESSSNKSKLVRSLFTSKSKTDYDDGDDDGDDGDDGDDDAIPEPLNFKNFNISTKKSDKSLCDVKMKSTSKAHSKSSKAKVKLRPNKSTTDTKVKKKSGNELSKDKELRSLLERAVVRALKGENLTREHPQFKSAYTQLFNVCKCFLTGLQVDTAKAKVEQLAISNAKQVVDLQTKS</sequence>
<gene>
    <name evidence="3" type="ORF">LOD99_14358</name>
</gene>
<accession>A0AAV7KF89</accession>
<evidence type="ECO:0000313" key="3">
    <source>
        <dbReference type="EMBL" id="KAI6660017.1"/>
    </source>
</evidence>
<dbReference type="Pfam" id="PF14920">
    <property type="entry name" value="MTBP_C"/>
    <property type="match status" value="1"/>
</dbReference>
<feature type="compositionally biased region" description="Basic residues" evidence="1">
    <location>
        <begin position="667"/>
        <end position="684"/>
    </location>
</feature>
<dbReference type="GO" id="GO:0031396">
    <property type="term" value="P:regulation of protein ubiquitination"/>
    <property type="evidence" value="ECO:0007669"/>
    <property type="project" value="InterPro"/>
</dbReference>
<reference evidence="3 4" key="1">
    <citation type="journal article" date="2023" name="BMC Biol.">
        <title>The compact genome of the sponge Oopsacas minuta (Hexactinellida) is lacking key metazoan core genes.</title>
        <authorList>
            <person name="Santini S."/>
            <person name="Schenkelaars Q."/>
            <person name="Jourda C."/>
            <person name="Duchesne M."/>
            <person name="Belahbib H."/>
            <person name="Rocher C."/>
            <person name="Selva M."/>
            <person name="Riesgo A."/>
            <person name="Vervoort M."/>
            <person name="Leys S.P."/>
            <person name="Kodjabachian L."/>
            <person name="Le Bivic A."/>
            <person name="Borchiellini C."/>
            <person name="Claverie J.M."/>
            <person name="Renard E."/>
        </authorList>
    </citation>
    <scope>NUCLEOTIDE SEQUENCE [LARGE SCALE GENOMIC DNA]</scope>
    <source>
        <strain evidence="3">SPO-2</strain>
    </source>
</reference>
<proteinExistence type="predicted"/>
<evidence type="ECO:0000259" key="2">
    <source>
        <dbReference type="Pfam" id="PF14920"/>
    </source>
</evidence>
<dbReference type="EMBL" id="JAKMXF010000044">
    <property type="protein sequence ID" value="KAI6660017.1"/>
    <property type="molecule type" value="Genomic_DNA"/>
</dbReference>
<feature type="compositionally biased region" description="Basic and acidic residues" evidence="1">
    <location>
        <begin position="689"/>
        <end position="702"/>
    </location>
</feature>
<dbReference type="InterPro" id="IPR039061">
    <property type="entry name" value="MTBP"/>
</dbReference>
<name>A0AAV7KF89_9METZ</name>
<dbReference type="GO" id="GO:0034501">
    <property type="term" value="P:protein localization to kinetochore"/>
    <property type="evidence" value="ECO:0007669"/>
    <property type="project" value="TreeGrafter"/>
</dbReference>
<dbReference type="AlphaFoldDB" id="A0AAV7KF89"/>